<evidence type="ECO:0000313" key="2">
    <source>
        <dbReference type="EMBL" id="KAF4110902.1"/>
    </source>
</evidence>
<keyword evidence="1" id="KW-1133">Transmembrane helix</keyword>
<gene>
    <name evidence="2" type="ORF">G5714_007933</name>
</gene>
<accession>A0A7J6CYF8</accession>
<proteinExistence type="predicted"/>
<comment type="caution">
    <text evidence="2">The sequence shown here is derived from an EMBL/GenBank/DDBJ whole genome shotgun (WGS) entry which is preliminary data.</text>
</comment>
<name>A0A7J6CYF8_9TELE</name>
<reference evidence="2 3" key="1">
    <citation type="submission" date="2020-04" db="EMBL/GenBank/DDBJ databases">
        <title>Chromosome-level genome assembly of a cyprinid fish Onychostoma macrolepis by integration of Nanopore Sequencing, Bionano and Hi-C technology.</title>
        <authorList>
            <person name="Wang D."/>
        </authorList>
    </citation>
    <scope>NUCLEOTIDE SEQUENCE [LARGE SCALE GENOMIC DNA]</scope>
    <source>
        <strain evidence="2">SWU-2019</strain>
        <tissue evidence="2">Muscle</tissue>
    </source>
</reference>
<sequence length="116" mass="12968">MIILLRCLHQAVDTWLRNLYHTSSCSVLTENGITNFFPIETWVRQGCVLSSVLFLLVLNFVLCQSVNQQRNGLPLGQMEQLTDLDFVDDIALLASTQPGLANMTTALERESTKIGL</sequence>
<organism evidence="2 3">
    <name type="scientific">Onychostoma macrolepis</name>
    <dbReference type="NCBI Taxonomy" id="369639"/>
    <lineage>
        <taxon>Eukaryota</taxon>
        <taxon>Metazoa</taxon>
        <taxon>Chordata</taxon>
        <taxon>Craniata</taxon>
        <taxon>Vertebrata</taxon>
        <taxon>Euteleostomi</taxon>
        <taxon>Actinopterygii</taxon>
        <taxon>Neopterygii</taxon>
        <taxon>Teleostei</taxon>
        <taxon>Ostariophysi</taxon>
        <taxon>Cypriniformes</taxon>
        <taxon>Cyprinidae</taxon>
        <taxon>Acrossocheilinae</taxon>
        <taxon>Onychostoma</taxon>
    </lineage>
</organism>
<dbReference type="EMBL" id="JAAMOB010000007">
    <property type="protein sequence ID" value="KAF4110902.1"/>
    <property type="molecule type" value="Genomic_DNA"/>
</dbReference>
<dbReference type="AlphaFoldDB" id="A0A7J6CYF8"/>
<keyword evidence="3" id="KW-1185">Reference proteome</keyword>
<evidence type="ECO:0000313" key="3">
    <source>
        <dbReference type="Proteomes" id="UP000579812"/>
    </source>
</evidence>
<keyword evidence="1" id="KW-0812">Transmembrane</keyword>
<dbReference type="Proteomes" id="UP000579812">
    <property type="component" value="Unassembled WGS sequence"/>
</dbReference>
<evidence type="ECO:0000256" key="1">
    <source>
        <dbReference type="SAM" id="Phobius"/>
    </source>
</evidence>
<dbReference type="PANTHER" id="PTHR47027">
    <property type="entry name" value="REVERSE TRANSCRIPTASE DOMAIN-CONTAINING PROTEIN"/>
    <property type="match status" value="1"/>
</dbReference>
<evidence type="ECO:0008006" key="4">
    <source>
        <dbReference type="Google" id="ProtNLM"/>
    </source>
</evidence>
<dbReference type="PANTHER" id="PTHR47027:SF25">
    <property type="entry name" value="REVERSE TRANSCRIPTASE DOMAIN-CONTAINING PROTEIN"/>
    <property type="match status" value="1"/>
</dbReference>
<protein>
    <recommendedName>
        <fullName evidence="4">Reverse transcriptase domain-containing protein</fullName>
    </recommendedName>
</protein>
<feature type="transmembrane region" description="Helical" evidence="1">
    <location>
        <begin position="42"/>
        <end position="62"/>
    </location>
</feature>
<keyword evidence="1" id="KW-0472">Membrane</keyword>